<proteinExistence type="predicted"/>
<dbReference type="SUPFAM" id="SSF82895">
    <property type="entry name" value="TSP-1 type 1 repeat"/>
    <property type="match status" value="7"/>
</dbReference>
<keyword evidence="4" id="KW-0677">Repeat</keyword>
<dbReference type="PANTHER" id="PTHR22906">
    <property type="entry name" value="PROPERDIN"/>
    <property type="match status" value="1"/>
</dbReference>
<dbReference type="Proteomes" id="UP001652625">
    <property type="component" value="Chromosome 13"/>
</dbReference>
<gene>
    <name evidence="7" type="primary">LOC136090386</name>
</gene>
<dbReference type="InterPro" id="IPR036383">
    <property type="entry name" value="TSP1_rpt_sf"/>
</dbReference>
<evidence type="ECO:0000256" key="3">
    <source>
        <dbReference type="ARBA" id="ARBA00022729"/>
    </source>
</evidence>
<dbReference type="PROSITE" id="PS50092">
    <property type="entry name" value="TSP1"/>
    <property type="match status" value="7"/>
</dbReference>
<accession>A0ABM4DF57</accession>
<evidence type="ECO:0000313" key="7">
    <source>
        <dbReference type="RefSeq" id="XP_065673062.1"/>
    </source>
</evidence>
<sequence>MLELQSGAKRDLTTTMIEIDLKVAISQDLKPEKQINKAALIANKFLGLLKNTFISQDPALWKKLYTTYQTLYHIGQIGAVGQIVVSPEVVELRIEQGCQTLYHIGQIGAVGQIVVSLVVVELRLERGYVMVHWSDWGTWSNCTVTCGIGIMNRTRMRFSIIDICVGNTTDKIDCYSNQTCTDWGSWSNCTVTCGVGIMNRARMCLGTFDLCGGNTTDIAECFNNQSCTANTISYWSDWSIWSNCSVSCGGGTKSRTRICLDPFKSCVGNTTDITDCYSNLTCADLPDILTSKMALFAGDTTIYSCHDKKPTLSDHLERAFEFEQDLTSATAWGSQWLVNLNKIQHFSANFYHNILDLPIFINANSMLSWSDWGNWSNCTVTCGIGFMNRTRMCLGLIDVCVGNTTDITNCSSNQTCTANPRSYWSDWSSWLNCSVSCGGGTKNRTRTCLDPVKSCVGNTIAISKSSWSDWGSWSNFSVSFGVGIMNRTRICFGTVDLCFKKKTTTITDCYKNLTCTANPITYWSDWSIWSYCSVSCGSGTMNRTRMCLVTVESCVGNTTDVTDCYSNQTCAANSISNWSDWSSWSDCNVSCGNGTKNRTKTCLDTVKSCVGNITDISDCYSNLTCAD</sequence>
<name>A0ABM4DF57_HYDVU</name>
<dbReference type="InterPro" id="IPR052065">
    <property type="entry name" value="Compl_asym_regulator"/>
</dbReference>
<dbReference type="Gene3D" id="2.20.100.10">
    <property type="entry name" value="Thrombospondin type-1 (TSP1) repeat"/>
    <property type="match status" value="8"/>
</dbReference>
<dbReference type="GeneID" id="136090386"/>
<evidence type="ECO:0000256" key="4">
    <source>
        <dbReference type="ARBA" id="ARBA00022737"/>
    </source>
</evidence>
<dbReference type="InterPro" id="IPR000884">
    <property type="entry name" value="TSP1_rpt"/>
</dbReference>
<keyword evidence="3" id="KW-0732">Signal</keyword>
<dbReference type="RefSeq" id="XP_065673062.1">
    <property type="nucleotide sequence ID" value="XM_065816990.1"/>
</dbReference>
<dbReference type="PANTHER" id="PTHR22906:SF43">
    <property type="entry name" value="PROPERDIN"/>
    <property type="match status" value="1"/>
</dbReference>
<organism evidence="6 7">
    <name type="scientific">Hydra vulgaris</name>
    <name type="common">Hydra</name>
    <name type="synonym">Hydra attenuata</name>
    <dbReference type="NCBI Taxonomy" id="6087"/>
    <lineage>
        <taxon>Eukaryota</taxon>
        <taxon>Metazoa</taxon>
        <taxon>Cnidaria</taxon>
        <taxon>Hydrozoa</taxon>
        <taxon>Hydroidolina</taxon>
        <taxon>Anthoathecata</taxon>
        <taxon>Aplanulata</taxon>
        <taxon>Hydridae</taxon>
        <taxon>Hydra</taxon>
    </lineage>
</organism>
<evidence type="ECO:0000313" key="6">
    <source>
        <dbReference type="Proteomes" id="UP001652625"/>
    </source>
</evidence>
<keyword evidence="2" id="KW-0964">Secreted</keyword>
<dbReference type="SMART" id="SM00209">
    <property type="entry name" value="TSP1"/>
    <property type="match status" value="8"/>
</dbReference>
<protein>
    <submittedName>
        <fullName evidence="7">A disintegrin and metalloproteinase with thrombospondin motifs adt-1-like</fullName>
    </submittedName>
</protein>
<evidence type="ECO:0000256" key="1">
    <source>
        <dbReference type="ARBA" id="ARBA00004613"/>
    </source>
</evidence>
<dbReference type="Pfam" id="PF00090">
    <property type="entry name" value="TSP_1"/>
    <property type="match status" value="7"/>
</dbReference>
<reference evidence="7" key="1">
    <citation type="submission" date="2025-08" db="UniProtKB">
        <authorList>
            <consortium name="RefSeq"/>
        </authorList>
    </citation>
    <scope>IDENTIFICATION</scope>
</reference>
<keyword evidence="6" id="KW-1185">Reference proteome</keyword>
<evidence type="ECO:0000256" key="2">
    <source>
        <dbReference type="ARBA" id="ARBA00022525"/>
    </source>
</evidence>
<evidence type="ECO:0000256" key="5">
    <source>
        <dbReference type="ARBA" id="ARBA00023157"/>
    </source>
</evidence>
<keyword evidence="5" id="KW-1015">Disulfide bond</keyword>
<comment type="subcellular location">
    <subcellularLocation>
        <location evidence="1">Secreted</location>
    </subcellularLocation>
</comment>